<feature type="domain" description="Sulfatase N-terminal" evidence="2">
    <location>
        <begin position="408"/>
        <end position="633"/>
    </location>
</feature>
<feature type="transmembrane region" description="Helical" evidence="1">
    <location>
        <begin position="95"/>
        <end position="117"/>
    </location>
</feature>
<name>A0A9W9X3U2_9EURO</name>
<feature type="transmembrane region" description="Helical" evidence="1">
    <location>
        <begin position="67"/>
        <end position="88"/>
    </location>
</feature>
<dbReference type="SUPFAM" id="SSF53649">
    <property type="entry name" value="Alkaline phosphatase-like"/>
    <property type="match status" value="1"/>
</dbReference>
<gene>
    <name evidence="3" type="ORF">N7530_002577</name>
</gene>
<dbReference type="Proteomes" id="UP001147760">
    <property type="component" value="Unassembled WGS sequence"/>
</dbReference>
<dbReference type="InterPro" id="IPR000917">
    <property type="entry name" value="Sulfatase_N"/>
</dbReference>
<dbReference type="OrthoDB" id="103349at2759"/>
<dbReference type="InterPro" id="IPR017850">
    <property type="entry name" value="Alkaline_phosphatase_core_sf"/>
</dbReference>
<reference evidence="3" key="2">
    <citation type="journal article" date="2023" name="IMA Fungus">
        <title>Comparative genomic study of the Penicillium genus elucidates a diverse pangenome and 15 lateral gene transfer events.</title>
        <authorList>
            <person name="Petersen C."/>
            <person name="Sorensen T."/>
            <person name="Nielsen M.R."/>
            <person name="Sondergaard T.E."/>
            <person name="Sorensen J.L."/>
            <person name="Fitzpatrick D.A."/>
            <person name="Frisvad J.C."/>
            <person name="Nielsen K.L."/>
        </authorList>
    </citation>
    <scope>NUCLEOTIDE SEQUENCE</scope>
    <source>
        <strain evidence="3">IBT 17660</strain>
    </source>
</reference>
<dbReference type="Gene3D" id="3.40.720.10">
    <property type="entry name" value="Alkaline Phosphatase, subunit A"/>
    <property type="match status" value="1"/>
</dbReference>
<dbReference type="Pfam" id="PF00884">
    <property type="entry name" value="Sulfatase"/>
    <property type="match status" value="1"/>
</dbReference>
<accession>A0A9W9X3U2</accession>
<keyword evidence="1" id="KW-1133">Transmembrane helix</keyword>
<reference evidence="3" key="1">
    <citation type="submission" date="2022-12" db="EMBL/GenBank/DDBJ databases">
        <authorList>
            <person name="Petersen C."/>
        </authorList>
    </citation>
    <scope>NUCLEOTIDE SEQUENCE</scope>
    <source>
        <strain evidence="3">IBT 17660</strain>
    </source>
</reference>
<comment type="caution">
    <text evidence="3">The sequence shown here is derived from an EMBL/GenBank/DDBJ whole genome shotgun (WGS) entry which is preliminary data.</text>
</comment>
<evidence type="ECO:0000256" key="1">
    <source>
        <dbReference type="SAM" id="Phobius"/>
    </source>
</evidence>
<keyword evidence="1" id="KW-0472">Membrane</keyword>
<dbReference type="EMBL" id="JAPWDO010000002">
    <property type="protein sequence ID" value="KAJ5483331.1"/>
    <property type="molecule type" value="Genomic_DNA"/>
</dbReference>
<evidence type="ECO:0000313" key="3">
    <source>
        <dbReference type="EMBL" id="KAJ5483331.1"/>
    </source>
</evidence>
<dbReference type="PANTHER" id="PTHR43751:SF3">
    <property type="entry name" value="SULFATASE N-TERMINAL DOMAIN-CONTAINING PROTEIN"/>
    <property type="match status" value="1"/>
</dbReference>
<dbReference type="InterPro" id="IPR052701">
    <property type="entry name" value="GAG_Ulvan_Degrading_Sulfatases"/>
</dbReference>
<protein>
    <recommendedName>
        <fullName evidence="2">Sulfatase N-terminal domain-containing protein</fullName>
    </recommendedName>
</protein>
<evidence type="ECO:0000313" key="4">
    <source>
        <dbReference type="Proteomes" id="UP001147760"/>
    </source>
</evidence>
<dbReference type="AlphaFoldDB" id="A0A9W9X3U2"/>
<keyword evidence="4" id="KW-1185">Reference proteome</keyword>
<feature type="transmembrane region" description="Helical" evidence="1">
    <location>
        <begin position="36"/>
        <end position="55"/>
    </location>
</feature>
<dbReference type="PANTHER" id="PTHR43751">
    <property type="entry name" value="SULFATASE"/>
    <property type="match status" value="1"/>
</dbReference>
<keyword evidence="1" id="KW-0812">Transmembrane</keyword>
<evidence type="ECO:0000259" key="2">
    <source>
        <dbReference type="Pfam" id="PF00884"/>
    </source>
</evidence>
<proteinExistence type="predicted"/>
<sequence length="776" mass="88562">MLNAVQNLVFRLNQKIYQIYLAPGQTLDIFWDFARCYFYSLAVWSLFTAKFLHLYAHLYSLPSSKFVIWGTTFFFQDVIILLLLRIVAQRTRTRLGAALGALILVPFSLIVSGMAAANFSVYVFTGAEIHWRQAKSFWGDAAAVRTLLTGLTGWLVGEGNLQVKDLPDREVYERIALVDNYVNNDGEDESDLFFDPHSTGNREHSRLSERFIPRVPVLGAFYLLLLLRFFRPSDSVYLVLSRTLPLATAFQGGGHQMTPVDIGDIIIKYNYLNGTSSLHPPPNWDWMPKKPGPGFTDWDESDSHALHYSPQESPLHISNLEEPMLEGVRNALGNLKIKHIVLLKLESTRADIFPLRKNSFMFDRIAETYKDKKIPHEVQERIENLTATAKLLTGFPTGFEHDSSHHGRKAYGGLSASNAYTTSTYTLKSLEGTLCGVSPLVVNRNREWEHHIYQPCLPHVFDIFSQQSDVTSNISDFTKWPWHSVWMQSVTEKYDNQDKLTLALGFKDKKTKETIERPSAKHYPVKSEEVNYYGYAETELLDYIRDAIDDAERDHQRLFLTHLTSTTHHPWGIPNNTYEQILGSSKGHNDNLNRYLNAIAFADDWLATILEVLKEKGVANETLLVVAGDHILDLLIESSSISKDSTPIARDIISLYEGQSLIRPQIQEKDGRQAWQFTVMNHGGTWLAVRSAARPEYRLVVPLVNDVEWRFSDLKNDPNEVHPILRFNLADLAHVIGKYNEDVLDWLYDAAYVASWWVGENWSQYQFEPGPKEGGM</sequence>
<organism evidence="3 4">
    <name type="scientific">Penicillium desertorum</name>
    <dbReference type="NCBI Taxonomy" id="1303715"/>
    <lineage>
        <taxon>Eukaryota</taxon>
        <taxon>Fungi</taxon>
        <taxon>Dikarya</taxon>
        <taxon>Ascomycota</taxon>
        <taxon>Pezizomycotina</taxon>
        <taxon>Eurotiomycetes</taxon>
        <taxon>Eurotiomycetidae</taxon>
        <taxon>Eurotiales</taxon>
        <taxon>Aspergillaceae</taxon>
        <taxon>Penicillium</taxon>
    </lineage>
</organism>